<feature type="non-terminal residue" evidence="2">
    <location>
        <position position="184"/>
    </location>
</feature>
<proteinExistence type="predicted"/>
<evidence type="ECO:0000313" key="2">
    <source>
        <dbReference type="EMBL" id="AIA85326.1"/>
    </source>
</evidence>
<accession>A0A060BXW5</accession>
<organism evidence="2">
    <name type="scientific">uncultured Dictyoglomus sp</name>
    <dbReference type="NCBI Taxonomy" id="221213"/>
    <lineage>
        <taxon>Bacteria</taxon>
        <taxon>Pseudomonadati</taxon>
        <taxon>Dictyoglomota</taxon>
        <taxon>Dictyoglomia</taxon>
        <taxon>Dictyoglomales</taxon>
        <taxon>Dictyoglomaceae</taxon>
        <taxon>Dictyoglomus</taxon>
        <taxon>environmental samples</taxon>
    </lineage>
</organism>
<dbReference type="AlphaFoldDB" id="A0A060BXW5"/>
<feature type="compositionally biased region" description="Basic and acidic residues" evidence="1">
    <location>
        <begin position="100"/>
        <end position="110"/>
    </location>
</feature>
<evidence type="ECO:0000256" key="1">
    <source>
        <dbReference type="SAM" id="MobiDB-lite"/>
    </source>
</evidence>
<protein>
    <submittedName>
        <fullName evidence="2">DUF2223</fullName>
    </submittedName>
</protein>
<feature type="compositionally biased region" description="Basic residues" evidence="1">
    <location>
        <begin position="44"/>
        <end position="65"/>
    </location>
</feature>
<sequence>YLPGQRGLHPGLLRPPLRRGDRRGRGRPVLDPPRCGPRGPMGRLARRLRPPEHRHLRRQPGRGRFHGAAARSPGPGRRWLRLGPGGLRDRSDRRRRAGRRREGPRRDARGAVRPARGPAEHRRRRAHPAGSEELLGGDAPRMGVPGGRDRLRGLDGGGLPARAGGARDGVRVELRRRIGRRRGS</sequence>
<reference evidence="2" key="1">
    <citation type="journal article" date="2013" name="Environ. Microbiol.">
        <title>Seasonally variable intestinal metagenomes of the red palm weevil (Rhynchophorus ferrugineus).</title>
        <authorList>
            <person name="Jia S."/>
            <person name="Zhang X."/>
            <person name="Zhang G."/>
            <person name="Yin A."/>
            <person name="Zhang S."/>
            <person name="Li F."/>
            <person name="Wang L."/>
            <person name="Zhao D."/>
            <person name="Yun Q."/>
            <person name="Tala"/>
            <person name="Wang J."/>
            <person name="Sun G."/>
            <person name="Baabdullah M."/>
            <person name="Yu X."/>
            <person name="Hu S."/>
            <person name="Al-Mssallem I.S."/>
            <person name="Yu J."/>
        </authorList>
    </citation>
    <scope>NUCLEOTIDE SEQUENCE</scope>
</reference>
<feature type="compositionally biased region" description="Basic residues" evidence="1">
    <location>
        <begin position="16"/>
        <end position="26"/>
    </location>
</feature>
<feature type="region of interest" description="Disordered" evidence="1">
    <location>
        <begin position="1"/>
        <end position="168"/>
    </location>
</feature>
<feature type="non-terminal residue" evidence="2">
    <location>
        <position position="1"/>
    </location>
</feature>
<name>A0A060BXW5_9BACT</name>
<dbReference type="EMBL" id="KF118067">
    <property type="protein sequence ID" value="AIA85326.1"/>
    <property type="molecule type" value="Genomic_DNA"/>
</dbReference>
<feature type="compositionally biased region" description="Low complexity" evidence="1">
    <location>
        <begin position="1"/>
        <end position="15"/>
    </location>
</feature>